<dbReference type="InterPro" id="IPR003509">
    <property type="entry name" value="UPF0102_YraN-like"/>
</dbReference>
<dbReference type="Gene3D" id="3.40.1350.10">
    <property type="match status" value="1"/>
</dbReference>
<evidence type="ECO:0000313" key="3">
    <source>
        <dbReference type="EMBL" id="MDR7273338.1"/>
    </source>
</evidence>
<dbReference type="CDD" id="cd20736">
    <property type="entry name" value="PoNe_Nuclease"/>
    <property type="match status" value="1"/>
</dbReference>
<sequence>MTSTTRAVGAYGERVALRHLIEAGMTPVARNWQCADGEVDIILSDGDDLVFCEVKTRRSTTFGAPAEAVGPRKRQRLRRVASRWLAGAPGHGGHVRFDVVAVTARRQGAAAVEHVRSAF</sequence>
<dbReference type="InterPro" id="IPR011335">
    <property type="entry name" value="Restrct_endonuc-II-like"/>
</dbReference>
<dbReference type="GO" id="GO:0004519">
    <property type="term" value="F:endonuclease activity"/>
    <property type="evidence" value="ECO:0007669"/>
    <property type="project" value="UniProtKB-KW"/>
</dbReference>
<evidence type="ECO:0000256" key="2">
    <source>
        <dbReference type="HAMAP-Rule" id="MF_00048"/>
    </source>
</evidence>
<dbReference type="HAMAP" id="MF_00048">
    <property type="entry name" value="UPF0102"/>
    <property type="match status" value="1"/>
</dbReference>
<dbReference type="Proteomes" id="UP001183643">
    <property type="component" value="Unassembled WGS sequence"/>
</dbReference>
<dbReference type="PANTHER" id="PTHR34039:SF1">
    <property type="entry name" value="UPF0102 PROTEIN YRAN"/>
    <property type="match status" value="1"/>
</dbReference>
<dbReference type="PANTHER" id="PTHR34039">
    <property type="entry name" value="UPF0102 PROTEIN YRAN"/>
    <property type="match status" value="1"/>
</dbReference>
<comment type="similarity">
    <text evidence="1 2">Belongs to the UPF0102 family.</text>
</comment>
<dbReference type="Pfam" id="PF02021">
    <property type="entry name" value="UPF0102"/>
    <property type="match status" value="1"/>
</dbReference>
<reference evidence="3" key="1">
    <citation type="submission" date="2023-07" db="EMBL/GenBank/DDBJ databases">
        <title>Sequencing the genomes of 1000 actinobacteria strains.</title>
        <authorList>
            <person name="Klenk H.-P."/>
        </authorList>
    </citation>
    <scope>NUCLEOTIDE SEQUENCE</scope>
    <source>
        <strain evidence="3">DSM 44707</strain>
    </source>
</reference>
<keyword evidence="4" id="KW-1185">Reference proteome</keyword>
<dbReference type="InterPro" id="IPR011856">
    <property type="entry name" value="tRNA_endonuc-like_dom_sf"/>
</dbReference>
<gene>
    <name evidence="3" type="ORF">J2S41_000116</name>
</gene>
<comment type="caution">
    <text evidence="3">The sequence shown here is derived from an EMBL/GenBank/DDBJ whole genome shotgun (WGS) entry which is preliminary data.</text>
</comment>
<dbReference type="GO" id="GO:0003676">
    <property type="term" value="F:nucleic acid binding"/>
    <property type="evidence" value="ECO:0007669"/>
    <property type="project" value="InterPro"/>
</dbReference>
<dbReference type="RefSeq" id="WP_310361597.1">
    <property type="nucleotide sequence ID" value="NZ_JAVDYB010000001.1"/>
</dbReference>
<dbReference type="AlphaFoldDB" id="A0AAE3YG11"/>
<dbReference type="NCBIfam" id="NF009154">
    <property type="entry name" value="PRK12497.3-3"/>
    <property type="match status" value="1"/>
</dbReference>
<keyword evidence="3" id="KW-0540">Nuclease</keyword>
<name>A0AAE3YG11_9ACTN</name>
<dbReference type="NCBIfam" id="NF009150">
    <property type="entry name" value="PRK12497.1-3"/>
    <property type="match status" value="1"/>
</dbReference>
<keyword evidence="3" id="KW-0255">Endonuclease</keyword>
<protein>
    <recommendedName>
        <fullName evidence="2">UPF0102 protein J2S41_000116</fullName>
    </recommendedName>
</protein>
<dbReference type="SUPFAM" id="SSF52980">
    <property type="entry name" value="Restriction endonuclease-like"/>
    <property type="match status" value="1"/>
</dbReference>
<evidence type="ECO:0000313" key="4">
    <source>
        <dbReference type="Proteomes" id="UP001183643"/>
    </source>
</evidence>
<keyword evidence="3" id="KW-0378">Hydrolase</keyword>
<organism evidence="3 4">
    <name type="scientific">Catenuloplanes atrovinosus</name>
    <dbReference type="NCBI Taxonomy" id="137266"/>
    <lineage>
        <taxon>Bacteria</taxon>
        <taxon>Bacillati</taxon>
        <taxon>Actinomycetota</taxon>
        <taxon>Actinomycetes</taxon>
        <taxon>Micromonosporales</taxon>
        <taxon>Micromonosporaceae</taxon>
        <taxon>Catenuloplanes</taxon>
    </lineage>
</organism>
<evidence type="ECO:0000256" key="1">
    <source>
        <dbReference type="ARBA" id="ARBA00006738"/>
    </source>
</evidence>
<accession>A0AAE3YG11</accession>
<proteinExistence type="inferred from homology"/>
<dbReference type="EMBL" id="JAVDYB010000001">
    <property type="protein sequence ID" value="MDR7273338.1"/>
    <property type="molecule type" value="Genomic_DNA"/>
</dbReference>